<protein>
    <recommendedName>
        <fullName evidence="1">ABC-three component systems C-terminal domain-containing protein</fullName>
    </recommendedName>
</protein>
<dbReference type="Pfam" id="PF20275">
    <property type="entry name" value="CTD10"/>
    <property type="match status" value="1"/>
</dbReference>
<evidence type="ECO:0000259" key="1">
    <source>
        <dbReference type="Pfam" id="PF20275"/>
    </source>
</evidence>
<evidence type="ECO:0000313" key="2">
    <source>
        <dbReference type="EMBL" id="VFK55581.1"/>
    </source>
</evidence>
<dbReference type="AlphaFoldDB" id="A0A450ZPD9"/>
<name>A0A450ZPD9_9GAMM</name>
<sequence length="310" mass="35618">MNLEQAWYEQKFENAFLRAKGNAFQDLFDQLMGLAYKADFMASRPWGREGDRKNDGFLKSERRLFQVYAPNEMKASEAVGKIEEDFEGAKKHWGKHFDKWIFVHNAIHGLPPHVQERLLDFEKNNTGITLEHWGLEELRLVFRRLSREDRESWLGAAPTEKTRIGFEELRVVLERIAAREAPSDQPIHEVPMGKIEANALSKSVAALLTAGMKKAPLVEGFFAKWRDVGFGERIANSFTEKYQSLRDGFTTNEIFSELEGWAGGRDRGAAEHELAVLGVLAYYFERCDIFEEPREPGDRSPKTIPPEIIR</sequence>
<gene>
    <name evidence="2" type="ORF">BECKTC1821F_GA0114240_100737</name>
</gene>
<feature type="domain" description="ABC-three component systems C-terminal" evidence="1">
    <location>
        <begin position="168"/>
        <end position="291"/>
    </location>
</feature>
<dbReference type="EMBL" id="CAADFW010000007">
    <property type="protein sequence ID" value="VFK55581.1"/>
    <property type="molecule type" value="Genomic_DNA"/>
</dbReference>
<organism evidence="2">
    <name type="scientific">Candidatus Kentrum sp. TC</name>
    <dbReference type="NCBI Taxonomy" id="2126339"/>
    <lineage>
        <taxon>Bacteria</taxon>
        <taxon>Pseudomonadati</taxon>
        <taxon>Pseudomonadota</taxon>
        <taxon>Gammaproteobacteria</taxon>
        <taxon>Candidatus Kentrum</taxon>
    </lineage>
</organism>
<proteinExistence type="predicted"/>
<dbReference type="InterPro" id="IPR046919">
    <property type="entry name" value="ABC-3C_CTD10"/>
</dbReference>
<reference evidence="2" key="1">
    <citation type="submission" date="2019-02" db="EMBL/GenBank/DDBJ databases">
        <authorList>
            <person name="Gruber-Vodicka R. H."/>
            <person name="Seah K. B. B."/>
        </authorList>
    </citation>
    <scope>NUCLEOTIDE SEQUENCE</scope>
    <source>
        <strain evidence="2">BECK_BZ126</strain>
    </source>
</reference>
<accession>A0A450ZPD9</accession>